<dbReference type="AlphaFoldDB" id="A0A3P1C8X9"/>
<protein>
    <submittedName>
        <fullName evidence="1">Uncharacterized protein</fullName>
    </submittedName>
</protein>
<dbReference type="SUPFAM" id="SSF52833">
    <property type="entry name" value="Thioredoxin-like"/>
    <property type="match status" value="1"/>
</dbReference>
<gene>
    <name evidence="1" type="ORF">WA04_08915</name>
</gene>
<dbReference type="InterPro" id="IPR036249">
    <property type="entry name" value="Thioredoxin-like_sf"/>
</dbReference>
<organism evidence="1 2">
    <name type="scientific">Streptococcus agalactiae</name>
    <dbReference type="NCBI Taxonomy" id="1311"/>
    <lineage>
        <taxon>Bacteria</taxon>
        <taxon>Bacillati</taxon>
        <taxon>Bacillota</taxon>
        <taxon>Bacilli</taxon>
        <taxon>Lactobacillales</taxon>
        <taxon>Streptococcaceae</taxon>
        <taxon>Streptococcus</taxon>
    </lineage>
</organism>
<sequence length="151" mass="16793">MKVIKLSSLIVIVVAVLSFAGLGVKTFWQETVTLDYPSHLTAKSYQQLVETGDFNLVFFKRGCPMCQAGKQAVLKASQNSPYPSVMVDVETNEGQVLVKRYGVTKAASLVLSRDHHIQQYRYVIKARGGQFMPNQEALKALTKEATHAKME</sequence>
<comment type="caution">
    <text evidence="1">The sequence shown here is derived from an EMBL/GenBank/DDBJ whole genome shotgun (WGS) entry which is preliminary data.</text>
</comment>
<dbReference type="Gene3D" id="3.40.30.10">
    <property type="entry name" value="Glutaredoxin"/>
    <property type="match status" value="1"/>
</dbReference>
<evidence type="ECO:0000313" key="2">
    <source>
        <dbReference type="Proteomes" id="UP000035346"/>
    </source>
</evidence>
<name>A0A3P1C8X9_STRAG</name>
<accession>A0A3P1C8X9</accession>
<reference evidence="1 2" key="1">
    <citation type="journal article" date="2015" name="PLoS ONE">
        <title>Genomic analysis reveals the molecular basis for capsule loss in the group B streptococcus population.</title>
        <authorList>
            <consortium name="DEVANI Consortium"/>
            <person name="Rosini R."/>
            <person name="Campisi E."/>
            <person name="De Chiara M."/>
            <person name="Tettelin H."/>
            <person name="Rinaudo D."/>
            <person name="Toniolo C."/>
            <person name="Metruccio M."/>
            <person name="Guidotti S."/>
            <person name="Sorensen U.B."/>
            <person name="Kilian M."/>
            <person name="Ramirez M."/>
            <person name="Janulczyk R."/>
            <person name="Donati C."/>
            <person name="Grandi G."/>
            <person name="Margarit I."/>
        </authorList>
    </citation>
    <scope>NUCLEOTIDE SEQUENCE [LARGE SCALE GENOMIC DNA]</scope>
    <source>
        <strain evidence="1 2">DK-B-USS-215</strain>
    </source>
</reference>
<dbReference type="Proteomes" id="UP000035346">
    <property type="component" value="Unassembled WGS sequence"/>
</dbReference>
<proteinExistence type="predicted"/>
<dbReference type="EMBL" id="LBKL01000084">
    <property type="protein sequence ID" value="KLL36522.1"/>
    <property type="molecule type" value="Genomic_DNA"/>
</dbReference>
<dbReference type="RefSeq" id="WP_047209072.1">
    <property type="nucleotide sequence ID" value="NZ_FJRS01000060.1"/>
</dbReference>
<evidence type="ECO:0000313" key="1">
    <source>
        <dbReference type="EMBL" id="KLL36522.1"/>
    </source>
</evidence>